<gene>
    <name evidence="1" type="ORF">UFOPK3417_01131</name>
</gene>
<sequence>MGFLIPSAMEMPNFRLGHMTTESPVIPGGMKGIGEAGIIGAPAAVVSAIDDALRPFGAQPFLSTPVTPQQIFEAITRG</sequence>
<protein>
    <submittedName>
        <fullName evidence="1">Unannotated protein</fullName>
    </submittedName>
</protein>
<reference evidence="1" key="1">
    <citation type="submission" date="2020-05" db="EMBL/GenBank/DDBJ databases">
        <authorList>
            <person name="Chiriac C."/>
            <person name="Salcher M."/>
            <person name="Ghai R."/>
            <person name="Kavagutti S V."/>
        </authorList>
    </citation>
    <scope>NUCLEOTIDE SEQUENCE</scope>
</reference>
<dbReference type="AlphaFoldDB" id="A0A6J7E598"/>
<dbReference type="EMBL" id="CAFBLR010000106">
    <property type="protein sequence ID" value="CAB4878292.1"/>
    <property type="molecule type" value="Genomic_DNA"/>
</dbReference>
<name>A0A6J7E598_9ZZZZ</name>
<dbReference type="InterPro" id="IPR037165">
    <property type="entry name" value="AldOxase/xan_DH_Mopterin-bd_sf"/>
</dbReference>
<organism evidence="1">
    <name type="scientific">freshwater metagenome</name>
    <dbReference type="NCBI Taxonomy" id="449393"/>
    <lineage>
        <taxon>unclassified sequences</taxon>
        <taxon>metagenomes</taxon>
        <taxon>ecological metagenomes</taxon>
    </lineage>
</organism>
<evidence type="ECO:0000313" key="1">
    <source>
        <dbReference type="EMBL" id="CAB4878292.1"/>
    </source>
</evidence>
<dbReference type="Gene3D" id="3.30.365.10">
    <property type="entry name" value="Aldehyde oxidase/xanthine dehydrogenase, molybdopterin binding domain"/>
    <property type="match status" value="1"/>
</dbReference>
<dbReference type="SUPFAM" id="SSF56003">
    <property type="entry name" value="Molybdenum cofactor-binding domain"/>
    <property type="match status" value="1"/>
</dbReference>
<proteinExistence type="predicted"/>
<accession>A0A6J7E598</accession>
<dbReference type="GO" id="GO:0016491">
    <property type="term" value="F:oxidoreductase activity"/>
    <property type="evidence" value="ECO:0007669"/>
    <property type="project" value="InterPro"/>
</dbReference>